<dbReference type="Proteomes" id="UP000199318">
    <property type="component" value="Unassembled WGS sequence"/>
</dbReference>
<dbReference type="AlphaFoldDB" id="A0A1H9PGF1"/>
<gene>
    <name evidence="1" type="ORF">SAMN05444126_101204</name>
</gene>
<comment type="caution">
    <text evidence="1">The sequence shown here is derived from an EMBL/GenBank/DDBJ whole genome shotgun (WGS) entry which is preliminary data.</text>
</comment>
<accession>A0A1H9PGF1</accession>
<evidence type="ECO:0000313" key="2">
    <source>
        <dbReference type="Proteomes" id="UP000199318"/>
    </source>
</evidence>
<proteinExistence type="predicted"/>
<sequence>MEKTQITVTDEITANYQKFSEYVVCVEVMKNGESMGSFCSDAQTFDEWDEEEIIDMIKLHVTQMQKGSTINEQETLTLKNGWKIKYYQHWDDFYCVDIFDGLKDVGSFCADRGSFEEWMEDEDQLLRVIQDQLNLSS</sequence>
<dbReference type="OrthoDB" id="2967812at2"/>
<dbReference type="STRING" id="1464123.SAMN05444126_101204"/>
<dbReference type="RefSeq" id="WP_093071663.1">
    <property type="nucleotide sequence ID" value="NZ_FOGV01000001.1"/>
</dbReference>
<evidence type="ECO:0000313" key="1">
    <source>
        <dbReference type="EMBL" id="SER47238.1"/>
    </source>
</evidence>
<reference evidence="2" key="1">
    <citation type="submission" date="2016-10" db="EMBL/GenBank/DDBJ databases">
        <authorList>
            <person name="de Groot N.N."/>
        </authorList>
    </citation>
    <scope>NUCLEOTIDE SEQUENCE [LARGE SCALE GENOMIC DNA]</scope>
    <source>
        <strain evidence="2">10nlg</strain>
    </source>
</reference>
<protein>
    <submittedName>
        <fullName evidence="1">Uncharacterized protein</fullName>
    </submittedName>
</protein>
<name>A0A1H9PGF1_9BACI</name>
<organism evidence="1 2">
    <name type="scientific">Salisediminibacterium halotolerans</name>
    <dbReference type="NCBI Taxonomy" id="517425"/>
    <lineage>
        <taxon>Bacteria</taxon>
        <taxon>Bacillati</taxon>
        <taxon>Bacillota</taxon>
        <taxon>Bacilli</taxon>
        <taxon>Bacillales</taxon>
        <taxon>Bacillaceae</taxon>
        <taxon>Salisediminibacterium</taxon>
    </lineage>
</organism>
<dbReference type="EMBL" id="FOGV01000001">
    <property type="protein sequence ID" value="SER47238.1"/>
    <property type="molecule type" value="Genomic_DNA"/>
</dbReference>
<keyword evidence="2" id="KW-1185">Reference proteome</keyword>